<dbReference type="Pfam" id="PF00092">
    <property type="entry name" value="VWA"/>
    <property type="match status" value="1"/>
</dbReference>
<reference evidence="4" key="1">
    <citation type="journal article" date="2014" name="Environ. Microbiol.">
        <title>Comparative genomics of the marine bacterial genus Glaciecola reveals the high degree of genomic diversity and genomic characteristic for cold adaptation.</title>
        <authorList>
            <person name="Qin Q.L."/>
            <person name="Xie B.B."/>
            <person name="Yu Y."/>
            <person name="Shu Y.L."/>
            <person name="Rong J.C."/>
            <person name="Zhang Y.J."/>
            <person name="Zhao D.L."/>
            <person name="Chen X.L."/>
            <person name="Zhang X.Y."/>
            <person name="Chen B."/>
            <person name="Zhou B.C."/>
            <person name="Zhang Y.Z."/>
        </authorList>
    </citation>
    <scope>NUCLEOTIDE SEQUENCE [LARGE SCALE GENOMIC DNA]</scope>
    <source>
        <strain evidence="4">LMG 21857</strain>
    </source>
</reference>
<dbReference type="PROSITE" id="PS50234">
    <property type="entry name" value="VWFA"/>
    <property type="match status" value="1"/>
</dbReference>
<dbReference type="InterPro" id="IPR036465">
    <property type="entry name" value="vWFA_dom_sf"/>
</dbReference>
<feature type="domain" description="VWFA" evidence="2">
    <location>
        <begin position="88"/>
        <end position="282"/>
    </location>
</feature>
<dbReference type="InterPro" id="IPR033881">
    <property type="entry name" value="vWA_BatA_type"/>
</dbReference>
<organism evidence="3 4">
    <name type="scientific">Paraglaciecola polaris LMG 21857</name>
    <dbReference type="NCBI Taxonomy" id="1129793"/>
    <lineage>
        <taxon>Bacteria</taxon>
        <taxon>Pseudomonadati</taxon>
        <taxon>Pseudomonadota</taxon>
        <taxon>Gammaproteobacteria</taxon>
        <taxon>Alteromonadales</taxon>
        <taxon>Alteromonadaceae</taxon>
        <taxon>Paraglaciecola</taxon>
    </lineage>
</organism>
<sequence>MFEFAWWWMWFTLPLPLLVYFLPAKAPVQSAALRVPHLPQGLQSVNKPPSSKRIFLTIATIGWLALIAASARPQWLGDPVSIPAEGRDLMIAVDLSGSMKIDDMQVNGRQVDRLQMIKSVLSDFIQRRVGDRLGLIFFADTAYLQAPLTYDRDTVAQLLDESLIGLVGEQTAIGDAIGLAIKRFQSKKESNKVLVLLTDGQNTAGNITPEQANELAIANGVTLYTIGVGADQMVVQSIFGRRQVNPSQELDEGMLTKLAESTGGRYFRARDAQSLQEIYSKLDELEPIARESRQMRPLQALYFYPLALALFITLLLALNPLMSGLINKRRNITQGGEI</sequence>
<gene>
    <name evidence="3" type="ORF">GPLA_0494</name>
</gene>
<evidence type="ECO:0000313" key="4">
    <source>
        <dbReference type="Proteomes" id="UP000006322"/>
    </source>
</evidence>
<accession>K6Z5E3</accession>
<feature type="transmembrane region" description="Helical" evidence="1">
    <location>
        <begin position="300"/>
        <end position="318"/>
    </location>
</feature>
<dbReference type="Gene3D" id="3.40.50.410">
    <property type="entry name" value="von Willebrand factor, type A domain"/>
    <property type="match status" value="1"/>
</dbReference>
<dbReference type="PANTHER" id="PTHR22550">
    <property type="entry name" value="SPORE GERMINATION PROTEIN"/>
    <property type="match status" value="1"/>
</dbReference>
<dbReference type="CDD" id="cd01467">
    <property type="entry name" value="vWA_BatA_type"/>
    <property type="match status" value="1"/>
</dbReference>
<dbReference type="OrthoDB" id="6206554at2"/>
<protein>
    <recommendedName>
        <fullName evidence="2">VWFA domain-containing protein</fullName>
    </recommendedName>
</protein>
<evidence type="ECO:0000313" key="3">
    <source>
        <dbReference type="EMBL" id="GAC31411.1"/>
    </source>
</evidence>
<dbReference type="RefSeq" id="WP_007103217.1">
    <property type="nucleotide sequence ID" value="NZ_BAER01000017.1"/>
</dbReference>
<dbReference type="AlphaFoldDB" id="K6Z5E3"/>
<keyword evidence="1" id="KW-0812">Transmembrane</keyword>
<dbReference type="SMART" id="SM00327">
    <property type="entry name" value="VWA"/>
    <property type="match status" value="1"/>
</dbReference>
<keyword evidence="1" id="KW-1133">Transmembrane helix</keyword>
<dbReference type="SUPFAM" id="SSF53300">
    <property type="entry name" value="vWA-like"/>
    <property type="match status" value="1"/>
</dbReference>
<name>K6Z5E3_9ALTE</name>
<keyword evidence="1" id="KW-0472">Membrane</keyword>
<dbReference type="InterPro" id="IPR002035">
    <property type="entry name" value="VWF_A"/>
</dbReference>
<dbReference type="PANTHER" id="PTHR22550:SF18">
    <property type="entry name" value="VWFA DOMAIN-CONTAINING PROTEIN"/>
    <property type="match status" value="1"/>
</dbReference>
<dbReference type="InterPro" id="IPR050768">
    <property type="entry name" value="UPF0353/GerABKA_families"/>
</dbReference>
<dbReference type="EMBL" id="BAER01000017">
    <property type="protein sequence ID" value="GAC31411.1"/>
    <property type="molecule type" value="Genomic_DNA"/>
</dbReference>
<dbReference type="Proteomes" id="UP000006322">
    <property type="component" value="Unassembled WGS sequence"/>
</dbReference>
<keyword evidence="4" id="KW-1185">Reference proteome</keyword>
<proteinExistence type="predicted"/>
<evidence type="ECO:0000259" key="2">
    <source>
        <dbReference type="PROSITE" id="PS50234"/>
    </source>
</evidence>
<feature type="transmembrane region" description="Helical" evidence="1">
    <location>
        <begin position="54"/>
        <end position="71"/>
    </location>
</feature>
<dbReference type="STRING" id="1129793.GPLA_0494"/>
<evidence type="ECO:0000256" key="1">
    <source>
        <dbReference type="SAM" id="Phobius"/>
    </source>
</evidence>
<comment type="caution">
    <text evidence="3">The sequence shown here is derived from an EMBL/GenBank/DDBJ whole genome shotgun (WGS) entry which is preliminary data.</text>
</comment>